<keyword evidence="1" id="KW-0175">Coiled coil</keyword>
<feature type="region of interest" description="Disordered" evidence="2">
    <location>
        <begin position="472"/>
        <end position="528"/>
    </location>
</feature>
<reference evidence="3" key="1">
    <citation type="submission" date="2014-07" db="EMBL/GenBank/DDBJ databases">
        <authorList>
            <person name="Martin A.A"/>
            <person name="De Silva N."/>
        </authorList>
    </citation>
    <scope>NUCLEOTIDE SEQUENCE</scope>
</reference>
<evidence type="ECO:0000313" key="3">
    <source>
        <dbReference type="Proteomes" id="UP000035680"/>
    </source>
</evidence>
<dbReference type="AlphaFoldDB" id="A0A0K0FBI1"/>
<dbReference type="PANTHER" id="PTHR14739">
    <property type="entry name" value="MICROTUBULE-ASSOCIATED PROTEIN 9"/>
    <property type="match status" value="1"/>
</dbReference>
<dbReference type="GO" id="GO:0000235">
    <property type="term" value="C:astral microtubule"/>
    <property type="evidence" value="ECO:0007669"/>
    <property type="project" value="TreeGrafter"/>
</dbReference>
<feature type="region of interest" description="Disordered" evidence="2">
    <location>
        <begin position="90"/>
        <end position="141"/>
    </location>
</feature>
<dbReference type="GO" id="GO:0090307">
    <property type="term" value="P:mitotic spindle assembly"/>
    <property type="evidence" value="ECO:0007669"/>
    <property type="project" value="TreeGrafter"/>
</dbReference>
<feature type="compositionally biased region" description="Polar residues" evidence="2">
    <location>
        <begin position="507"/>
        <end position="516"/>
    </location>
</feature>
<evidence type="ECO:0000256" key="2">
    <source>
        <dbReference type="SAM" id="MobiDB-lite"/>
    </source>
</evidence>
<protein>
    <submittedName>
        <fullName evidence="4">Uncharacterized protein</fullName>
    </submittedName>
</protein>
<dbReference type="GO" id="GO:0008017">
    <property type="term" value="F:microtubule binding"/>
    <property type="evidence" value="ECO:0007669"/>
    <property type="project" value="TreeGrafter"/>
</dbReference>
<evidence type="ECO:0000256" key="1">
    <source>
        <dbReference type="SAM" id="Coils"/>
    </source>
</evidence>
<dbReference type="PANTHER" id="PTHR14739:SF9">
    <property type="entry name" value="MICROTUBULE-ASSOCIATED PROTEIN 9"/>
    <property type="match status" value="1"/>
</dbReference>
<proteinExistence type="predicted"/>
<accession>A0A0K0FBI1</accession>
<dbReference type="GO" id="GO:1902412">
    <property type="term" value="P:regulation of mitotic cytokinesis"/>
    <property type="evidence" value="ECO:0007669"/>
    <property type="project" value="TreeGrafter"/>
</dbReference>
<feature type="compositionally biased region" description="Polar residues" evidence="2">
    <location>
        <begin position="58"/>
        <end position="74"/>
    </location>
</feature>
<dbReference type="Proteomes" id="UP000035680">
    <property type="component" value="Unassembled WGS sequence"/>
</dbReference>
<dbReference type="GO" id="GO:0000281">
    <property type="term" value="P:mitotic cytokinesis"/>
    <property type="evidence" value="ECO:0007669"/>
    <property type="project" value="InterPro"/>
</dbReference>
<evidence type="ECO:0000313" key="4">
    <source>
        <dbReference type="WBParaSite" id="SVE_0619200.1"/>
    </source>
</evidence>
<dbReference type="STRING" id="75913.A0A0K0FBI1"/>
<organism evidence="3 4">
    <name type="scientific">Strongyloides venezuelensis</name>
    <name type="common">Threadworm</name>
    <dbReference type="NCBI Taxonomy" id="75913"/>
    <lineage>
        <taxon>Eukaryota</taxon>
        <taxon>Metazoa</taxon>
        <taxon>Ecdysozoa</taxon>
        <taxon>Nematoda</taxon>
        <taxon>Chromadorea</taxon>
        <taxon>Rhabditida</taxon>
        <taxon>Tylenchina</taxon>
        <taxon>Panagrolaimomorpha</taxon>
        <taxon>Strongyloidoidea</taxon>
        <taxon>Strongyloididae</taxon>
        <taxon>Strongyloides</taxon>
    </lineage>
</organism>
<sequence>MSKKLQNQSIDEFLGLPPKVSRVTNVDNIYQRPTSRRGRNFEETQNILRSPSIDERSGNNSSNNTARTHIQPKSNLEFVNFDELRQNSFNSNSVNPSISSEEYTSPSSSSFSSKEDTSLSSDSIKSENSTKHSKIPNIPFGLTEKNDNSALKIQLERNYNVPAEQAKQTIINEEKEDLKLPAKNLIKKVIKSQSASTIVRNPRLSQENINTLKLKNLNNNIKTLHRGASVSKYDISQENKNDNLQRSKVCYEAWLERKNLEITRKREEGVLAKKKEKEEKQIKLQTSLKIYEKWKNDYEEKMREDKLKKKHQREEEYKKKEEEAFKRKEAEKMFLAWKNEHEARLKEKLKKDEEDRISNERRMEDEKRNKFNESKKAFETWKSQKEKEIEENKRINKDKLVLLKKKKDDEKEFKDAIAKEAFEIWLAMKEQENEYKKSLAYKIEKFEEETRKKFKIPWIPASNTIPKSIIDRLSRSSHSLSRPKSGKNERGNIRSGPKSSHIKPPNKKTQISSSNIKRAKSVTFLPWR</sequence>
<keyword evidence="3" id="KW-1185">Reference proteome</keyword>
<dbReference type="InterPro" id="IPR026106">
    <property type="entry name" value="MAP9"/>
</dbReference>
<reference evidence="4" key="2">
    <citation type="submission" date="2015-08" db="UniProtKB">
        <authorList>
            <consortium name="WormBaseParasite"/>
        </authorList>
    </citation>
    <scope>IDENTIFICATION</scope>
</reference>
<name>A0A0K0FBI1_STRVS</name>
<feature type="region of interest" description="Disordered" evidence="2">
    <location>
        <begin position="25"/>
        <end position="74"/>
    </location>
</feature>
<dbReference type="WBParaSite" id="SVE_0619200.1">
    <property type="protein sequence ID" value="SVE_0619200.1"/>
    <property type="gene ID" value="SVE_0619200"/>
</dbReference>
<feature type="compositionally biased region" description="Low complexity" evidence="2">
    <location>
        <begin position="97"/>
        <end position="123"/>
    </location>
</feature>
<feature type="coiled-coil region" evidence="1">
    <location>
        <begin position="257"/>
        <end position="369"/>
    </location>
</feature>